<sequence length="60" mass="6741">MSQHNNSKGYMRGQPSQQCHTHDDDVLQLTPVLTLVSGKGSRHQSTKLNRPFRKTSCCIS</sequence>
<reference evidence="2" key="2">
    <citation type="submission" date="2020-11" db="EMBL/GenBank/DDBJ databases">
        <authorList>
            <person name="McCartney M.A."/>
            <person name="Auch B."/>
            <person name="Kono T."/>
            <person name="Mallez S."/>
            <person name="Becker A."/>
            <person name="Gohl D.M."/>
            <person name="Silverstein K.A.T."/>
            <person name="Koren S."/>
            <person name="Bechman K.B."/>
            <person name="Herman A."/>
            <person name="Abrahante J.E."/>
            <person name="Garbe J."/>
        </authorList>
    </citation>
    <scope>NUCLEOTIDE SEQUENCE</scope>
    <source>
        <strain evidence="2">Duluth1</strain>
        <tissue evidence="2">Whole animal</tissue>
    </source>
</reference>
<dbReference type="AlphaFoldDB" id="A0A9D4MKY4"/>
<evidence type="ECO:0000256" key="1">
    <source>
        <dbReference type="SAM" id="MobiDB-lite"/>
    </source>
</evidence>
<feature type="compositionally biased region" description="Basic residues" evidence="1">
    <location>
        <begin position="40"/>
        <end position="53"/>
    </location>
</feature>
<reference evidence="2" key="1">
    <citation type="journal article" date="2019" name="bioRxiv">
        <title>The Genome of the Zebra Mussel, Dreissena polymorpha: A Resource for Invasive Species Research.</title>
        <authorList>
            <person name="McCartney M.A."/>
            <person name="Auch B."/>
            <person name="Kono T."/>
            <person name="Mallez S."/>
            <person name="Zhang Y."/>
            <person name="Obille A."/>
            <person name="Becker A."/>
            <person name="Abrahante J.E."/>
            <person name="Garbe J."/>
            <person name="Badalamenti J.P."/>
            <person name="Herman A."/>
            <person name="Mangelson H."/>
            <person name="Liachko I."/>
            <person name="Sullivan S."/>
            <person name="Sone E.D."/>
            <person name="Koren S."/>
            <person name="Silverstein K.A.T."/>
            <person name="Beckman K.B."/>
            <person name="Gohl D.M."/>
        </authorList>
    </citation>
    <scope>NUCLEOTIDE SEQUENCE</scope>
    <source>
        <strain evidence="2">Duluth1</strain>
        <tissue evidence="2">Whole animal</tissue>
    </source>
</reference>
<feature type="region of interest" description="Disordered" evidence="1">
    <location>
        <begin position="1"/>
        <end position="21"/>
    </location>
</feature>
<feature type="region of interest" description="Disordered" evidence="1">
    <location>
        <begin position="37"/>
        <end position="60"/>
    </location>
</feature>
<dbReference type="Proteomes" id="UP000828390">
    <property type="component" value="Unassembled WGS sequence"/>
</dbReference>
<dbReference type="EMBL" id="JAIWYP010000001">
    <property type="protein sequence ID" value="KAH3879532.1"/>
    <property type="molecule type" value="Genomic_DNA"/>
</dbReference>
<feature type="compositionally biased region" description="Polar residues" evidence="1">
    <location>
        <begin position="1"/>
        <end position="19"/>
    </location>
</feature>
<protein>
    <submittedName>
        <fullName evidence="2">Uncharacterized protein</fullName>
    </submittedName>
</protein>
<gene>
    <name evidence="2" type="ORF">DPMN_003435</name>
</gene>
<evidence type="ECO:0000313" key="3">
    <source>
        <dbReference type="Proteomes" id="UP000828390"/>
    </source>
</evidence>
<organism evidence="2 3">
    <name type="scientific">Dreissena polymorpha</name>
    <name type="common">Zebra mussel</name>
    <name type="synonym">Mytilus polymorpha</name>
    <dbReference type="NCBI Taxonomy" id="45954"/>
    <lineage>
        <taxon>Eukaryota</taxon>
        <taxon>Metazoa</taxon>
        <taxon>Spiralia</taxon>
        <taxon>Lophotrochozoa</taxon>
        <taxon>Mollusca</taxon>
        <taxon>Bivalvia</taxon>
        <taxon>Autobranchia</taxon>
        <taxon>Heteroconchia</taxon>
        <taxon>Euheterodonta</taxon>
        <taxon>Imparidentia</taxon>
        <taxon>Neoheterodontei</taxon>
        <taxon>Myida</taxon>
        <taxon>Dreissenoidea</taxon>
        <taxon>Dreissenidae</taxon>
        <taxon>Dreissena</taxon>
    </lineage>
</organism>
<name>A0A9D4MKY4_DREPO</name>
<proteinExistence type="predicted"/>
<evidence type="ECO:0000313" key="2">
    <source>
        <dbReference type="EMBL" id="KAH3879532.1"/>
    </source>
</evidence>
<accession>A0A9D4MKY4</accession>
<keyword evidence="3" id="KW-1185">Reference proteome</keyword>
<comment type="caution">
    <text evidence="2">The sequence shown here is derived from an EMBL/GenBank/DDBJ whole genome shotgun (WGS) entry which is preliminary data.</text>
</comment>